<gene>
    <name evidence="1" type="primary">RpII215</name>
    <name evidence="1" type="ORF">CEXT_668561</name>
</gene>
<keyword evidence="1" id="KW-0804">Transcription</keyword>
<accession>A0AAV4X0T7</accession>
<keyword evidence="2" id="KW-1185">Reference proteome</keyword>
<name>A0AAV4X0T7_CAEEX</name>
<reference evidence="1 2" key="1">
    <citation type="submission" date="2021-06" db="EMBL/GenBank/DDBJ databases">
        <title>Caerostris extrusa draft genome.</title>
        <authorList>
            <person name="Kono N."/>
            <person name="Arakawa K."/>
        </authorList>
    </citation>
    <scope>NUCLEOTIDE SEQUENCE [LARGE SCALE GENOMIC DNA]</scope>
</reference>
<organism evidence="1 2">
    <name type="scientific">Caerostris extrusa</name>
    <name type="common">Bark spider</name>
    <name type="synonym">Caerostris bankana</name>
    <dbReference type="NCBI Taxonomy" id="172846"/>
    <lineage>
        <taxon>Eukaryota</taxon>
        <taxon>Metazoa</taxon>
        <taxon>Ecdysozoa</taxon>
        <taxon>Arthropoda</taxon>
        <taxon>Chelicerata</taxon>
        <taxon>Arachnida</taxon>
        <taxon>Araneae</taxon>
        <taxon>Araneomorphae</taxon>
        <taxon>Entelegynae</taxon>
        <taxon>Araneoidea</taxon>
        <taxon>Araneidae</taxon>
        <taxon>Caerostris</taxon>
    </lineage>
</organism>
<protein>
    <submittedName>
        <fullName evidence="1">DNA-directed RNA polymerase II subunit RPB1</fullName>
    </submittedName>
</protein>
<sequence length="87" mass="9699">MYSFLELGHEVAGAFYGHIQTVVNNWLLLEGHSIGIEDAIADPKTYSAIQAAIKKAQMDVIKVIEKLTMMILNPSLVIPYDKLLKVK</sequence>
<evidence type="ECO:0000313" key="2">
    <source>
        <dbReference type="Proteomes" id="UP001054945"/>
    </source>
</evidence>
<dbReference type="EMBL" id="BPLR01016966">
    <property type="protein sequence ID" value="GIY87706.1"/>
    <property type="molecule type" value="Genomic_DNA"/>
</dbReference>
<comment type="caution">
    <text evidence="1">The sequence shown here is derived from an EMBL/GenBank/DDBJ whole genome shotgun (WGS) entry which is preliminary data.</text>
</comment>
<proteinExistence type="predicted"/>
<dbReference type="Proteomes" id="UP001054945">
    <property type="component" value="Unassembled WGS sequence"/>
</dbReference>
<evidence type="ECO:0000313" key="1">
    <source>
        <dbReference type="EMBL" id="GIY87706.1"/>
    </source>
</evidence>
<dbReference type="GO" id="GO:0000428">
    <property type="term" value="C:DNA-directed RNA polymerase complex"/>
    <property type="evidence" value="ECO:0007669"/>
    <property type="project" value="UniProtKB-KW"/>
</dbReference>
<dbReference type="AlphaFoldDB" id="A0AAV4X0T7"/>
<dbReference type="SUPFAM" id="SSF64484">
    <property type="entry name" value="beta and beta-prime subunits of DNA dependent RNA-polymerase"/>
    <property type="match status" value="1"/>
</dbReference>
<keyword evidence="1" id="KW-0240">DNA-directed RNA polymerase</keyword>